<sequence length="67" mass="7763">MSRFNASGSSENDATVTMESKSCERTARTMFECSSPEIGCPNAANQKYWYRMLHRKDCRLCSRHHEQ</sequence>
<reference evidence="1 2" key="1">
    <citation type="submission" date="2019-07" db="EMBL/GenBank/DDBJ databases">
        <title>WGS assembly of Gossypium mustelinum.</title>
        <authorList>
            <person name="Chen Z.J."/>
            <person name="Sreedasyam A."/>
            <person name="Ando A."/>
            <person name="Song Q."/>
            <person name="De L."/>
            <person name="Hulse-Kemp A."/>
            <person name="Ding M."/>
            <person name="Ye W."/>
            <person name="Kirkbride R."/>
            <person name="Jenkins J."/>
            <person name="Plott C."/>
            <person name="Lovell J."/>
            <person name="Lin Y.-M."/>
            <person name="Vaughn R."/>
            <person name="Liu B."/>
            <person name="Li W."/>
            <person name="Simpson S."/>
            <person name="Scheffler B."/>
            <person name="Saski C."/>
            <person name="Grover C."/>
            <person name="Hu G."/>
            <person name="Conover J."/>
            <person name="Carlson J."/>
            <person name="Shu S."/>
            <person name="Boston L."/>
            <person name="Williams M."/>
            <person name="Peterson D."/>
            <person name="Mcgee K."/>
            <person name="Jones D."/>
            <person name="Wendel J."/>
            <person name="Stelly D."/>
            <person name="Grimwood J."/>
            <person name="Schmutz J."/>
        </authorList>
    </citation>
    <scope>NUCLEOTIDE SEQUENCE [LARGE SCALE GENOMIC DNA]</scope>
    <source>
        <strain evidence="1">1408120.09</strain>
    </source>
</reference>
<gene>
    <name evidence="1" type="ORF">E1A91_A13G087000v1</name>
</gene>
<organism evidence="1 2">
    <name type="scientific">Gossypium mustelinum</name>
    <name type="common">Cotton</name>
    <name type="synonym">Gossypium caicoense</name>
    <dbReference type="NCBI Taxonomy" id="34275"/>
    <lineage>
        <taxon>Eukaryota</taxon>
        <taxon>Viridiplantae</taxon>
        <taxon>Streptophyta</taxon>
        <taxon>Embryophyta</taxon>
        <taxon>Tracheophyta</taxon>
        <taxon>Spermatophyta</taxon>
        <taxon>Magnoliopsida</taxon>
        <taxon>eudicotyledons</taxon>
        <taxon>Gunneridae</taxon>
        <taxon>Pentapetalae</taxon>
        <taxon>rosids</taxon>
        <taxon>malvids</taxon>
        <taxon>Malvales</taxon>
        <taxon>Malvaceae</taxon>
        <taxon>Malvoideae</taxon>
        <taxon>Gossypium</taxon>
    </lineage>
</organism>
<accession>A0A5D2WFQ3</accession>
<evidence type="ECO:0000313" key="2">
    <source>
        <dbReference type="Proteomes" id="UP000323597"/>
    </source>
</evidence>
<name>A0A5D2WFQ3_GOSMU</name>
<keyword evidence="2" id="KW-1185">Reference proteome</keyword>
<evidence type="ECO:0000313" key="1">
    <source>
        <dbReference type="EMBL" id="TYJ00450.1"/>
    </source>
</evidence>
<dbReference type="Proteomes" id="UP000323597">
    <property type="component" value="Chromosome A13"/>
</dbReference>
<protein>
    <submittedName>
        <fullName evidence="1">Uncharacterized protein</fullName>
    </submittedName>
</protein>
<dbReference type="EMBL" id="CM017648">
    <property type="protein sequence ID" value="TYJ00450.1"/>
    <property type="molecule type" value="Genomic_DNA"/>
</dbReference>
<proteinExistence type="predicted"/>
<dbReference type="AlphaFoldDB" id="A0A5D2WFQ3"/>